<dbReference type="GO" id="GO:0006298">
    <property type="term" value="P:mismatch repair"/>
    <property type="evidence" value="ECO:0007669"/>
    <property type="project" value="InterPro"/>
</dbReference>
<sequence>MQEPKDIYIRRKEKYSILSEIIHRTMNMVSLLRLVTAISIFIVFIFLSRDMRDGVIWGVTGVLSAIFIYLIIFHNKLKHMYKYFLIFKDINSKSIDRLEGKWVSLKDTGEEFINEEHNYTFDLDIFGQGSLFQYINNTCTSQGRNRLAYVLSNPFTTKKEIDERQDAIKELSKKRWWRQRLLAEGMTIEEKNRDSKSLIEWGKSKNTLYSNKWFKSIVRILPFITILSILAGYILGVITWIIPTLLIITQYSMGYFNRKNINKEFNEVYKYKDEIKVYWKILNNFEKAKFKSSYLIKLKNRIKNDKGYSAIKQFKVLDKIVENILNRKNILFIPINVLTLWDYHCLIALYKWKNNSGDLVRDWLYVVGEIEVLSSLSSIGYDNPQWSIPEIAEEDSVFISREIAHPLLINKSVSNSIKIQDPSRIVLITGSNMAGKSTFLRTIGINLVLAYSGTYICGERLRCSLMNLQTCMRISDDLEAGISSFYGELRRISNIVKASKEDTQVFFLLDEIFKGTNSYDRHLGAKMLLKQMYKNNAMGLVSTHDLELGELEKSTMGNVLNYHFQEHYKEGQIHFDYLLRRGVSTTRNAIYLMKMAGVDIEN</sequence>
<comment type="caution">
    <text evidence="6">The sequence shown here is derived from an EMBL/GenBank/DDBJ whole genome shotgun (WGS) entry which is preliminary data.</text>
</comment>
<keyword evidence="2" id="KW-0067">ATP-binding</keyword>
<dbReference type="SMART" id="SM00534">
    <property type="entry name" value="MUTSac"/>
    <property type="match status" value="1"/>
</dbReference>
<dbReference type="Gene3D" id="3.40.50.300">
    <property type="entry name" value="P-loop containing nucleotide triphosphate hydrolases"/>
    <property type="match status" value="1"/>
</dbReference>
<feature type="transmembrane region" description="Helical" evidence="4">
    <location>
        <begin position="54"/>
        <end position="73"/>
    </location>
</feature>
<dbReference type="GO" id="GO:0140664">
    <property type="term" value="F:ATP-dependent DNA damage sensor activity"/>
    <property type="evidence" value="ECO:0007669"/>
    <property type="project" value="InterPro"/>
</dbReference>
<evidence type="ECO:0000313" key="7">
    <source>
        <dbReference type="Proteomes" id="UP000724672"/>
    </source>
</evidence>
<dbReference type="SUPFAM" id="SSF48334">
    <property type="entry name" value="DNA repair protein MutS, domain III"/>
    <property type="match status" value="1"/>
</dbReference>
<reference evidence="6" key="1">
    <citation type="submission" date="2019-12" db="EMBL/GenBank/DDBJ databases">
        <title>Clostridiaceae gen. nov. sp. nov., isolated from sediment in Xinjiang, China.</title>
        <authorList>
            <person name="Zhang R."/>
        </authorList>
    </citation>
    <scope>NUCLEOTIDE SEQUENCE</scope>
    <source>
        <strain evidence="6">D2Q-11</strain>
    </source>
</reference>
<accession>A0A942USV7</accession>
<dbReference type="EMBL" id="WSFT01000036">
    <property type="protein sequence ID" value="MBS4538604.1"/>
    <property type="molecule type" value="Genomic_DNA"/>
</dbReference>
<dbReference type="GO" id="GO:0005829">
    <property type="term" value="C:cytosol"/>
    <property type="evidence" value="ECO:0007669"/>
    <property type="project" value="TreeGrafter"/>
</dbReference>
<dbReference type="InterPro" id="IPR007696">
    <property type="entry name" value="DNA_mismatch_repair_MutS_core"/>
</dbReference>
<evidence type="ECO:0000259" key="5">
    <source>
        <dbReference type="SMART" id="SM00534"/>
    </source>
</evidence>
<dbReference type="Proteomes" id="UP000724672">
    <property type="component" value="Unassembled WGS sequence"/>
</dbReference>
<keyword evidence="7" id="KW-1185">Reference proteome</keyword>
<evidence type="ECO:0000256" key="1">
    <source>
        <dbReference type="ARBA" id="ARBA00022741"/>
    </source>
</evidence>
<keyword evidence="4" id="KW-0812">Transmembrane</keyword>
<dbReference type="GO" id="GO:0005524">
    <property type="term" value="F:ATP binding"/>
    <property type="evidence" value="ECO:0007669"/>
    <property type="project" value="UniProtKB-KW"/>
</dbReference>
<feature type="domain" description="DNA mismatch repair proteins mutS family" evidence="5">
    <location>
        <begin position="423"/>
        <end position="602"/>
    </location>
</feature>
<protein>
    <submittedName>
        <fullName evidence="6">DNA mismatch repair protein</fullName>
    </submittedName>
</protein>
<keyword evidence="4" id="KW-1133">Transmembrane helix</keyword>
<evidence type="ECO:0000256" key="4">
    <source>
        <dbReference type="SAM" id="Phobius"/>
    </source>
</evidence>
<keyword evidence="3" id="KW-0238">DNA-binding</keyword>
<evidence type="ECO:0000256" key="2">
    <source>
        <dbReference type="ARBA" id="ARBA00022840"/>
    </source>
</evidence>
<name>A0A942USV7_9FIRM</name>
<organism evidence="6 7">
    <name type="scientific">Anaeromonas frigoriresistens</name>
    <dbReference type="NCBI Taxonomy" id="2683708"/>
    <lineage>
        <taxon>Bacteria</taxon>
        <taxon>Bacillati</taxon>
        <taxon>Bacillota</taxon>
        <taxon>Tissierellia</taxon>
        <taxon>Tissierellales</taxon>
        <taxon>Thermohalobacteraceae</taxon>
        <taxon>Anaeromonas</taxon>
    </lineage>
</organism>
<feature type="transmembrane region" description="Helical" evidence="4">
    <location>
        <begin position="220"/>
        <end position="242"/>
    </location>
</feature>
<gene>
    <name evidence="6" type="ORF">GOQ27_09020</name>
</gene>
<dbReference type="PANTHER" id="PTHR11361">
    <property type="entry name" value="DNA MISMATCH REPAIR PROTEIN MUTS FAMILY MEMBER"/>
    <property type="match status" value="1"/>
</dbReference>
<evidence type="ECO:0000256" key="3">
    <source>
        <dbReference type="ARBA" id="ARBA00023125"/>
    </source>
</evidence>
<dbReference type="Pfam" id="PF00488">
    <property type="entry name" value="MutS_V"/>
    <property type="match status" value="1"/>
</dbReference>
<dbReference type="InterPro" id="IPR045076">
    <property type="entry name" value="MutS"/>
</dbReference>
<dbReference type="AlphaFoldDB" id="A0A942USV7"/>
<dbReference type="GO" id="GO:0030983">
    <property type="term" value="F:mismatched DNA binding"/>
    <property type="evidence" value="ECO:0007669"/>
    <property type="project" value="InterPro"/>
</dbReference>
<dbReference type="RefSeq" id="WP_203366525.1">
    <property type="nucleotide sequence ID" value="NZ_WSFT01000036.1"/>
</dbReference>
<dbReference type="SUPFAM" id="SSF52540">
    <property type="entry name" value="P-loop containing nucleoside triphosphate hydrolases"/>
    <property type="match status" value="1"/>
</dbReference>
<evidence type="ECO:0000313" key="6">
    <source>
        <dbReference type="EMBL" id="MBS4538604.1"/>
    </source>
</evidence>
<dbReference type="Pfam" id="PF05192">
    <property type="entry name" value="MutS_III"/>
    <property type="match status" value="1"/>
</dbReference>
<feature type="transmembrane region" description="Helical" evidence="4">
    <location>
        <begin position="21"/>
        <end position="48"/>
    </location>
</feature>
<keyword evidence="1" id="KW-0547">Nucleotide-binding</keyword>
<dbReference type="PANTHER" id="PTHR11361:SF99">
    <property type="entry name" value="DNA MISMATCH REPAIR PROTEIN"/>
    <property type="match status" value="1"/>
</dbReference>
<dbReference type="InterPro" id="IPR000432">
    <property type="entry name" value="DNA_mismatch_repair_MutS_C"/>
</dbReference>
<dbReference type="InterPro" id="IPR027417">
    <property type="entry name" value="P-loop_NTPase"/>
</dbReference>
<proteinExistence type="predicted"/>
<dbReference type="Gene3D" id="1.10.1420.10">
    <property type="match status" value="1"/>
</dbReference>
<keyword evidence="4" id="KW-0472">Membrane</keyword>
<dbReference type="InterPro" id="IPR036187">
    <property type="entry name" value="DNA_mismatch_repair_MutS_sf"/>
</dbReference>